<sequence length="91" mass="9431">MTTTSVTIVDDSGGSSSLADGCRSETENQRSSGDIFRSEAENLDLESVGACRYDRNSSPEIGGGDDGGATTTCRRYVGGVVMVAGVRLECS</sequence>
<reference evidence="2 3" key="1">
    <citation type="submission" date="2022-01" db="EMBL/GenBank/DDBJ databases">
        <authorList>
            <person name="Xiong W."/>
            <person name="Schranz E."/>
        </authorList>
    </citation>
    <scope>NUCLEOTIDE SEQUENCE [LARGE SCALE GENOMIC DNA]</scope>
</reference>
<accession>A0AAU9MCU0</accession>
<evidence type="ECO:0000256" key="1">
    <source>
        <dbReference type="SAM" id="MobiDB-lite"/>
    </source>
</evidence>
<dbReference type="Proteomes" id="UP001157418">
    <property type="component" value="Unassembled WGS sequence"/>
</dbReference>
<dbReference type="EMBL" id="CAKMRJ010001988">
    <property type="protein sequence ID" value="CAH1424866.1"/>
    <property type="molecule type" value="Genomic_DNA"/>
</dbReference>
<name>A0AAU9MCU0_9ASTR</name>
<dbReference type="AlphaFoldDB" id="A0AAU9MCU0"/>
<evidence type="ECO:0000313" key="2">
    <source>
        <dbReference type="EMBL" id="CAH1424866.1"/>
    </source>
</evidence>
<organism evidence="2 3">
    <name type="scientific">Lactuca virosa</name>
    <dbReference type="NCBI Taxonomy" id="75947"/>
    <lineage>
        <taxon>Eukaryota</taxon>
        <taxon>Viridiplantae</taxon>
        <taxon>Streptophyta</taxon>
        <taxon>Embryophyta</taxon>
        <taxon>Tracheophyta</taxon>
        <taxon>Spermatophyta</taxon>
        <taxon>Magnoliopsida</taxon>
        <taxon>eudicotyledons</taxon>
        <taxon>Gunneridae</taxon>
        <taxon>Pentapetalae</taxon>
        <taxon>asterids</taxon>
        <taxon>campanulids</taxon>
        <taxon>Asterales</taxon>
        <taxon>Asteraceae</taxon>
        <taxon>Cichorioideae</taxon>
        <taxon>Cichorieae</taxon>
        <taxon>Lactucinae</taxon>
        <taxon>Lactuca</taxon>
    </lineage>
</organism>
<protein>
    <submittedName>
        <fullName evidence="2">Uncharacterized protein</fullName>
    </submittedName>
</protein>
<keyword evidence="3" id="KW-1185">Reference proteome</keyword>
<gene>
    <name evidence="2" type="ORF">LVIROSA_LOCUS12043</name>
</gene>
<proteinExistence type="predicted"/>
<comment type="caution">
    <text evidence="2">The sequence shown here is derived from an EMBL/GenBank/DDBJ whole genome shotgun (WGS) entry which is preliminary data.</text>
</comment>
<feature type="region of interest" description="Disordered" evidence="1">
    <location>
        <begin position="1"/>
        <end position="35"/>
    </location>
</feature>
<evidence type="ECO:0000313" key="3">
    <source>
        <dbReference type="Proteomes" id="UP001157418"/>
    </source>
</evidence>